<evidence type="ECO:0000313" key="2">
    <source>
        <dbReference type="EMBL" id="CAK9058372.1"/>
    </source>
</evidence>
<gene>
    <name evidence="1" type="ORF">SCF082_LOCUS31127</name>
    <name evidence="2" type="ORF">SCF082_LOCUS31133</name>
</gene>
<organism evidence="1 3">
    <name type="scientific">Durusdinium trenchii</name>
    <dbReference type="NCBI Taxonomy" id="1381693"/>
    <lineage>
        <taxon>Eukaryota</taxon>
        <taxon>Sar</taxon>
        <taxon>Alveolata</taxon>
        <taxon>Dinophyceae</taxon>
        <taxon>Suessiales</taxon>
        <taxon>Symbiodiniaceae</taxon>
        <taxon>Durusdinium</taxon>
    </lineage>
</organism>
<evidence type="ECO:0000313" key="3">
    <source>
        <dbReference type="Proteomes" id="UP001642464"/>
    </source>
</evidence>
<reference evidence="1 3" key="1">
    <citation type="submission" date="2024-02" db="EMBL/GenBank/DDBJ databases">
        <authorList>
            <person name="Chen Y."/>
            <person name="Shah S."/>
            <person name="Dougan E. K."/>
            <person name="Thang M."/>
            <person name="Chan C."/>
        </authorList>
    </citation>
    <scope>NUCLEOTIDE SEQUENCE [LARGE SCALE GENOMIC DNA]</scope>
</reference>
<protein>
    <submittedName>
        <fullName evidence="1">Rhamnose biosynthetic enzyme 1</fullName>
    </submittedName>
</protein>
<keyword evidence="3" id="KW-1185">Reference proteome</keyword>
<comment type="caution">
    <text evidence="1">The sequence shown here is derived from an EMBL/GenBank/DDBJ whole genome shotgun (WGS) entry which is preliminary data.</text>
</comment>
<name>A0ABP0N3I8_9DINO</name>
<dbReference type="EMBL" id="CAXAMM010026191">
    <property type="protein sequence ID" value="CAK9058372.1"/>
    <property type="molecule type" value="Genomic_DNA"/>
</dbReference>
<evidence type="ECO:0000313" key="1">
    <source>
        <dbReference type="EMBL" id="CAK9058348.1"/>
    </source>
</evidence>
<dbReference type="EMBL" id="CAXAMM010026180">
    <property type="protein sequence ID" value="CAK9058348.1"/>
    <property type="molecule type" value="Genomic_DNA"/>
</dbReference>
<dbReference type="Proteomes" id="UP001642464">
    <property type="component" value="Unassembled WGS sequence"/>
</dbReference>
<sequence length="251" mass="28046">MDINIGGGLHDILSDVGFCNTLFQCLNLLPGSRRWLAPVCSSWVFMSRGSTGRTREQPLGWVEYKSVADANIMVARAVIILMICQAKRVWWCLEQPCNSLLEHHPMFQKFLNMEGVNVQRLSTKLLWFGGPTAKPTWIYSSIDELQLLANKSALPQSEAVEMAVTYTDGSGKKRAKGGKDLKSSQSYPTRLGTSMARVRTKFAKAHRLAARSFLRKALLLKGQKLVDCSAKTHGEWVKSANLQPILDYLSK</sequence>
<accession>A0ABP0N3I8</accession>
<proteinExistence type="predicted"/>